<dbReference type="AlphaFoldDB" id="A0A3N9UI35"/>
<comment type="caution">
    <text evidence="1">The sequence shown here is derived from an EMBL/GenBank/DDBJ whole genome shotgun (WGS) entry which is preliminary data.</text>
</comment>
<sequence length="123" mass="14165">MENLSEILIKQGKSVLTNMKDLKRLSHKKNKDRAATYERLSANQHSFNVHTYVDPNIGQSNEVQAFKQKLEEFNGIFVGVGTDFEKEVNEELVGPIFEETLVLYNEMVTALGYEREVVNPKRF</sequence>
<dbReference type="OrthoDB" id="2454914at2"/>
<protein>
    <submittedName>
        <fullName evidence="1">Uncharacterized protein</fullName>
    </submittedName>
</protein>
<evidence type="ECO:0000313" key="1">
    <source>
        <dbReference type="EMBL" id="RQW75739.1"/>
    </source>
</evidence>
<proteinExistence type="predicted"/>
<name>A0A3N9UI35_9BACI</name>
<accession>A0A3N9UI35</accession>
<keyword evidence="2" id="KW-1185">Reference proteome</keyword>
<reference evidence="1 2" key="1">
    <citation type="journal article" date="2013" name="J. Microbiol.">
        <title>Lysinibacillus chungkukjangi sp. nov., isolated from Chungkukjang, Korean fermented soybean food.</title>
        <authorList>
            <person name="Kim S.J."/>
            <person name="Jang Y.H."/>
            <person name="Hamada M."/>
            <person name="Ahn J.H."/>
            <person name="Weon H.Y."/>
            <person name="Suzuki K."/>
            <person name="Whang K.S."/>
            <person name="Kwon S.W."/>
        </authorList>
    </citation>
    <scope>NUCLEOTIDE SEQUENCE [LARGE SCALE GENOMIC DNA]</scope>
    <source>
        <strain evidence="1 2">MCCC 1A12701</strain>
    </source>
</reference>
<evidence type="ECO:0000313" key="2">
    <source>
        <dbReference type="Proteomes" id="UP000274033"/>
    </source>
</evidence>
<dbReference type="RefSeq" id="WP_124762784.1">
    <property type="nucleotide sequence ID" value="NZ_JAFBDY010000002.1"/>
</dbReference>
<dbReference type="EMBL" id="RRCT01000002">
    <property type="protein sequence ID" value="RQW75739.1"/>
    <property type="molecule type" value="Genomic_DNA"/>
</dbReference>
<organism evidence="1 2">
    <name type="scientific">Lysinibacillus composti</name>
    <dbReference type="NCBI Taxonomy" id="720633"/>
    <lineage>
        <taxon>Bacteria</taxon>
        <taxon>Bacillati</taxon>
        <taxon>Bacillota</taxon>
        <taxon>Bacilli</taxon>
        <taxon>Bacillales</taxon>
        <taxon>Bacillaceae</taxon>
        <taxon>Lysinibacillus</taxon>
    </lineage>
</organism>
<gene>
    <name evidence="1" type="ORF">EBB45_03740</name>
</gene>
<dbReference type="Proteomes" id="UP000274033">
    <property type="component" value="Unassembled WGS sequence"/>
</dbReference>